<dbReference type="Proteomes" id="UP000595140">
    <property type="component" value="Unassembled WGS sequence"/>
</dbReference>
<dbReference type="AlphaFoldDB" id="A0A484N1G5"/>
<feature type="compositionally biased region" description="Low complexity" evidence="1">
    <location>
        <begin position="12"/>
        <end position="30"/>
    </location>
</feature>
<name>A0A484N1G5_9ASTE</name>
<dbReference type="OrthoDB" id="1934862at2759"/>
<accession>A0A484N1G5</accession>
<evidence type="ECO:0000313" key="2">
    <source>
        <dbReference type="EMBL" id="VFQ94923.1"/>
    </source>
</evidence>
<keyword evidence="3" id="KW-1185">Reference proteome</keyword>
<evidence type="ECO:0008006" key="4">
    <source>
        <dbReference type="Google" id="ProtNLM"/>
    </source>
</evidence>
<proteinExistence type="predicted"/>
<organism evidence="2 3">
    <name type="scientific">Cuscuta campestris</name>
    <dbReference type="NCBI Taxonomy" id="132261"/>
    <lineage>
        <taxon>Eukaryota</taxon>
        <taxon>Viridiplantae</taxon>
        <taxon>Streptophyta</taxon>
        <taxon>Embryophyta</taxon>
        <taxon>Tracheophyta</taxon>
        <taxon>Spermatophyta</taxon>
        <taxon>Magnoliopsida</taxon>
        <taxon>eudicotyledons</taxon>
        <taxon>Gunneridae</taxon>
        <taxon>Pentapetalae</taxon>
        <taxon>asterids</taxon>
        <taxon>lamiids</taxon>
        <taxon>Solanales</taxon>
        <taxon>Convolvulaceae</taxon>
        <taxon>Cuscuteae</taxon>
        <taxon>Cuscuta</taxon>
        <taxon>Cuscuta subgen. Grammica</taxon>
        <taxon>Cuscuta sect. Cleistogrammica</taxon>
    </lineage>
</organism>
<dbReference type="PANTHER" id="PTHR34072:SF55">
    <property type="entry name" value="DNA_RNA POLYMERASES SUPERFAMILY PROTEIN"/>
    <property type="match status" value="1"/>
</dbReference>
<dbReference type="EMBL" id="OOIL02005488">
    <property type="protein sequence ID" value="VFQ94923.1"/>
    <property type="molecule type" value="Genomic_DNA"/>
</dbReference>
<sequence length="364" mass="40810">MAAGPGSLDHQPPTSVGLLPTPPLTGKGPPTASPGRVSDSASKLPIVCLTNAEKNECNKKGLCWYCDEKWTPDHNCKHCFLLLMGPDDDKERPLEDDNLVDEEDTITAPVSSPPTTADLTIPDDVPEAVHSLILDHSAVFGLPTGLPPSRPWDHRIHLSEARNWALANAQLPLITKSSMRSWRQYLLGREFVIRSDHRSLKELLLQVIQTPDQQFYVRKLMGFKFRIEYKTGATNRVADALSRRDEEETVSSFMAIAQPLPSLLDDLRAENSTLPDLKALHAAVAGGSAPPHVQVVDNLLYYKQRLYIRTSPFRALYGRDPPALFPTLSVRAKSWEVEEILKEWADLLTDLKLNLRKMQQRMRD</sequence>
<gene>
    <name evidence="2" type="ORF">CCAM_LOCUS36699</name>
</gene>
<feature type="region of interest" description="Disordered" evidence="1">
    <location>
        <begin position="1"/>
        <end position="39"/>
    </location>
</feature>
<dbReference type="PANTHER" id="PTHR34072">
    <property type="entry name" value="ENZYMATIC POLYPROTEIN-RELATED"/>
    <property type="match status" value="1"/>
</dbReference>
<evidence type="ECO:0000256" key="1">
    <source>
        <dbReference type="SAM" id="MobiDB-lite"/>
    </source>
</evidence>
<reference evidence="2 3" key="1">
    <citation type="submission" date="2018-04" db="EMBL/GenBank/DDBJ databases">
        <authorList>
            <person name="Vogel A."/>
        </authorList>
    </citation>
    <scope>NUCLEOTIDE SEQUENCE [LARGE SCALE GENOMIC DNA]</scope>
</reference>
<protein>
    <recommendedName>
        <fullName evidence="4">Reverse transcriptase RNase H-like domain-containing protein</fullName>
    </recommendedName>
</protein>
<evidence type="ECO:0000313" key="3">
    <source>
        <dbReference type="Proteomes" id="UP000595140"/>
    </source>
</evidence>